<dbReference type="PANTHER" id="PTHR30532">
    <property type="entry name" value="IRON III DICITRATE-BINDING PERIPLASMIC PROTEIN"/>
    <property type="match status" value="1"/>
</dbReference>
<comment type="caution">
    <text evidence="7">The sequence shown here is derived from an EMBL/GenBank/DDBJ whole genome shotgun (WGS) entry which is preliminary data.</text>
</comment>
<evidence type="ECO:0000256" key="5">
    <source>
        <dbReference type="SAM" id="SignalP"/>
    </source>
</evidence>
<dbReference type="GO" id="GO:1901678">
    <property type="term" value="P:iron coordination entity transport"/>
    <property type="evidence" value="ECO:0007669"/>
    <property type="project" value="UniProtKB-ARBA"/>
</dbReference>
<keyword evidence="8" id="KW-1185">Reference proteome</keyword>
<name>A0A2A9E8A1_9MICO</name>
<keyword evidence="3" id="KW-0813">Transport</keyword>
<evidence type="ECO:0000256" key="2">
    <source>
        <dbReference type="ARBA" id="ARBA00008814"/>
    </source>
</evidence>
<dbReference type="AlphaFoldDB" id="A0A2A9E8A1"/>
<dbReference type="SUPFAM" id="SSF53807">
    <property type="entry name" value="Helical backbone' metal receptor"/>
    <property type="match status" value="1"/>
</dbReference>
<feature type="chain" id="PRO_5038391619" evidence="5">
    <location>
        <begin position="29"/>
        <end position="350"/>
    </location>
</feature>
<dbReference type="Pfam" id="PF01497">
    <property type="entry name" value="Peripla_BP_2"/>
    <property type="match status" value="1"/>
</dbReference>
<keyword evidence="4 5" id="KW-0732">Signal</keyword>
<comment type="subcellular location">
    <subcellularLocation>
        <location evidence="1">Cell envelope</location>
    </subcellularLocation>
</comment>
<dbReference type="InterPro" id="IPR051313">
    <property type="entry name" value="Bact_iron-sidero_bind"/>
</dbReference>
<feature type="signal peptide" evidence="5">
    <location>
        <begin position="1"/>
        <end position="28"/>
    </location>
</feature>
<evidence type="ECO:0000256" key="4">
    <source>
        <dbReference type="ARBA" id="ARBA00022729"/>
    </source>
</evidence>
<organism evidence="7 8">
    <name type="scientific">Sanguibacter antarcticus</name>
    <dbReference type="NCBI Taxonomy" id="372484"/>
    <lineage>
        <taxon>Bacteria</taxon>
        <taxon>Bacillati</taxon>
        <taxon>Actinomycetota</taxon>
        <taxon>Actinomycetes</taxon>
        <taxon>Micrococcales</taxon>
        <taxon>Sanguibacteraceae</taxon>
        <taxon>Sanguibacter</taxon>
    </lineage>
</organism>
<dbReference type="PROSITE" id="PS51257">
    <property type="entry name" value="PROKAR_LIPOPROTEIN"/>
    <property type="match status" value="1"/>
</dbReference>
<feature type="domain" description="Fe/B12 periplasmic-binding" evidence="6">
    <location>
        <begin position="69"/>
        <end position="346"/>
    </location>
</feature>
<dbReference type="EMBL" id="PDJG01000001">
    <property type="protein sequence ID" value="PFG35063.1"/>
    <property type="molecule type" value="Genomic_DNA"/>
</dbReference>
<evidence type="ECO:0000259" key="6">
    <source>
        <dbReference type="PROSITE" id="PS50983"/>
    </source>
</evidence>
<protein>
    <submittedName>
        <fullName evidence="7">Iron complex transport system substrate-binding protein</fullName>
    </submittedName>
</protein>
<proteinExistence type="inferred from homology"/>
<gene>
    <name evidence="7" type="ORF">ATL42_2996</name>
</gene>
<dbReference type="Gene3D" id="3.40.50.1980">
    <property type="entry name" value="Nitrogenase molybdenum iron protein domain"/>
    <property type="match status" value="2"/>
</dbReference>
<evidence type="ECO:0000313" key="7">
    <source>
        <dbReference type="EMBL" id="PFG35063.1"/>
    </source>
</evidence>
<sequence length="350" mass="36573">MTTSRTRTASTRAVATIASSLLALGALGACSTDTTASSDGSVAVGDTDAFPVTIEHAFGETVIDEAPTSVATVSWANQDAVIALGVVPVAMPFSTYGGDENGYLPWTLDALEALGDERPTLYSDTDGIPFDELELAGPDLILGTYSGMSDDEYSQLSKIAPTIAYPEVAWGTDWTTQLDVAGQALGLDDEAAALQTEIEDGIATAVESAPEIEGKTFAYLAFSSTDPSVVSYYTPTDSRVRFVESLGLVIAPSIVELSKDSAEFYGEVSAELADTIDADIVFAYVDSPEHLAAVEADPLLSAIPAIASGAIVVLDDPTFILSTSAPSPLSIPWAVREYVPLIQEAATHVE</sequence>
<dbReference type="RefSeq" id="WP_169925447.1">
    <property type="nucleotide sequence ID" value="NZ_PDJG01000001.1"/>
</dbReference>
<accession>A0A2A9E8A1</accession>
<evidence type="ECO:0000313" key="8">
    <source>
        <dbReference type="Proteomes" id="UP000225548"/>
    </source>
</evidence>
<reference evidence="7 8" key="1">
    <citation type="submission" date="2017-10" db="EMBL/GenBank/DDBJ databases">
        <title>Sequencing the genomes of 1000 actinobacteria strains.</title>
        <authorList>
            <person name="Klenk H.-P."/>
        </authorList>
    </citation>
    <scope>NUCLEOTIDE SEQUENCE [LARGE SCALE GENOMIC DNA]</scope>
    <source>
        <strain evidence="7 8">DSM 18966</strain>
    </source>
</reference>
<dbReference type="PANTHER" id="PTHR30532:SF24">
    <property type="entry name" value="FERRIC ENTEROBACTIN-BINDING PERIPLASMIC PROTEIN FEPB"/>
    <property type="match status" value="1"/>
</dbReference>
<dbReference type="Proteomes" id="UP000225548">
    <property type="component" value="Unassembled WGS sequence"/>
</dbReference>
<dbReference type="PROSITE" id="PS50983">
    <property type="entry name" value="FE_B12_PBP"/>
    <property type="match status" value="1"/>
</dbReference>
<dbReference type="InterPro" id="IPR002491">
    <property type="entry name" value="ABC_transptr_periplasmic_BD"/>
</dbReference>
<comment type="similarity">
    <text evidence="2">Belongs to the bacterial solute-binding protein 8 family.</text>
</comment>
<evidence type="ECO:0000256" key="1">
    <source>
        <dbReference type="ARBA" id="ARBA00004196"/>
    </source>
</evidence>
<dbReference type="GO" id="GO:0030288">
    <property type="term" value="C:outer membrane-bounded periplasmic space"/>
    <property type="evidence" value="ECO:0007669"/>
    <property type="project" value="TreeGrafter"/>
</dbReference>
<evidence type="ECO:0000256" key="3">
    <source>
        <dbReference type="ARBA" id="ARBA00022448"/>
    </source>
</evidence>